<reference evidence="3" key="1">
    <citation type="journal article" date="2014" name="Int. J. Syst. Evol. Microbiol.">
        <title>Complete genome sequence of Corynebacterium casei LMG S-19264T (=DSM 44701T), isolated from a smear-ripened cheese.</title>
        <authorList>
            <consortium name="US DOE Joint Genome Institute (JGI-PGF)"/>
            <person name="Walter F."/>
            <person name="Albersmeier A."/>
            <person name="Kalinowski J."/>
            <person name="Ruckert C."/>
        </authorList>
    </citation>
    <scope>NUCLEOTIDE SEQUENCE</scope>
    <source>
        <strain evidence="3">CGMCC 4.7430</strain>
    </source>
</reference>
<gene>
    <name evidence="3" type="ORF">GCM10012278_63580</name>
</gene>
<evidence type="ECO:0000313" key="3">
    <source>
        <dbReference type="EMBL" id="GGP13110.1"/>
    </source>
</evidence>
<proteinExistence type="predicted"/>
<feature type="chain" id="PRO_5037794127" description="Lipoprotein" evidence="2">
    <location>
        <begin position="22"/>
        <end position="156"/>
    </location>
</feature>
<evidence type="ECO:0000256" key="1">
    <source>
        <dbReference type="SAM" id="MobiDB-lite"/>
    </source>
</evidence>
<keyword evidence="4" id="KW-1185">Reference proteome</keyword>
<dbReference type="EMBL" id="BMNK01000013">
    <property type="protein sequence ID" value="GGP13110.1"/>
    <property type="molecule type" value="Genomic_DNA"/>
</dbReference>
<comment type="caution">
    <text evidence="3">The sequence shown here is derived from an EMBL/GenBank/DDBJ whole genome shotgun (WGS) entry which is preliminary data.</text>
</comment>
<evidence type="ECO:0000256" key="2">
    <source>
        <dbReference type="SAM" id="SignalP"/>
    </source>
</evidence>
<feature type="region of interest" description="Disordered" evidence="1">
    <location>
        <begin position="32"/>
        <end position="64"/>
    </location>
</feature>
<protein>
    <recommendedName>
        <fullName evidence="5">Lipoprotein</fullName>
    </recommendedName>
</protein>
<organism evidence="3 4">
    <name type="scientific">Nonomuraea glycinis</name>
    <dbReference type="NCBI Taxonomy" id="2047744"/>
    <lineage>
        <taxon>Bacteria</taxon>
        <taxon>Bacillati</taxon>
        <taxon>Actinomycetota</taxon>
        <taxon>Actinomycetes</taxon>
        <taxon>Streptosporangiales</taxon>
        <taxon>Streptosporangiaceae</taxon>
        <taxon>Nonomuraea</taxon>
    </lineage>
</organism>
<dbReference type="PROSITE" id="PS51257">
    <property type="entry name" value="PROKAR_LIPOPROTEIN"/>
    <property type="match status" value="1"/>
</dbReference>
<feature type="signal peptide" evidence="2">
    <location>
        <begin position="1"/>
        <end position="21"/>
    </location>
</feature>
<reference evidence="3" key="2">
    <citation type="submission" date="2020-09" db="EMBL/GenBank/DDBJ databases">
        <authorList>
            <person name="Sun Q."/>
            <person name="Zhou Y."/>
        </authorList>
    </citation>
    <scope>NUCLEOTIDE SEQUENCE</scope>
    <source>
        <strain evidence="3">CGMCC 4.7430</strain>
    </source>
</reference>
<evidence type="ECO:0000313" key="4">
    <source>
        <dbReference type="Proteomes" id="UP000660745"/>
    </source>
</evidence>
<keyword evidence="2" id="KW-0732">Signal</keyword>
<name>A0A918ABF3_9ACTN</name>
<sequence>MKIRRVAPLLVFCGLASLAVACTDAPPAVPVAEPRGATSSAAPAETTTTAPAPEPERLSVPGMEAGTKSILKAGPRTGSMVVGEIPPGKKELWVLFRCRGQGQAEIILEPDVTMPFTCLDDVISPIMNRLDLGARKTLTVRIQAPDSVEWALRVTR</sequence>
<dbReference type="AlphaFoldDB" id="A0A918ABF3"/>
<evidence type="ECO:0008006" key="5">
    <source>
        <dbReference type="Google" id="ProtNLM"/>
    </source>
</evidence>
<feature type="compositionally biased region" description="Low complexity" evidence="1">
    <location>
        <begin position="37"/>
        <end position="51"/>
    </location>
</feature>
<accession>A0A918ABF3</accession>
<dbReference type="Proteomes" id="UP000660745">
    <property type="component" value="Unassembled WGS sequence"/>
</dbReference>